<dbReference type="STRING" id="52838.A0A4S8K0T8"/>
<protein>
    <recommendedName>
        <fullName evidence="2">Mce/MlaD domain-containing protein</fullName>
    </recommendedName>
</protein>
<dbReference type="AlphaFoldDB" id="A0A4S8K0T8"/>
<keyword evidence="4" id="KW-1185">Reference proteome</keyword>
<gene>
    <name evidence="3" type="ORF">C4D60_Mb08t02510</name>
</gene>
<dbReference type="Pfam" id="PF02470">
    <property type="entry name" value="MlaD"/>
    <property type="match status" value="1"/>
</dbReference>
<keyword evidence="1" id="KW-0812">Transmembrane</keyword>
<dbReference type="EMBL" id="PYDT01000002">
    <property type="protein sequence ID" value="THU68306.1"/>
    <property type="molecule type" value="Genomic_DNA"/>
</dbReference>
<name>A0A4S8K0T8_MUSBA</name>
<feature type="transmembrane region" description="Helical" evidence="1">
    <location>
        <begin position="94"/>
        <end position="112"/>
    </location>
</feature>
<dbReference type="PANTHER" id="PTHR34675">
    <property type="entry name" value="PROTEIN TRIGALACTOSYLDIACYLGLYCEROL 2, CHLOROPLASTIC"/>
    <property type="match status" value="1"/>
</dbReference>
<keyword evidence="1" id="KW-1133">Transmembrane helix</keyword>
<dbReference type="InterPro" id="IPR039342">
    <property type="entry name" value="TGD2-like"/>
</dbReference>
<evidence type="ECO:0000259" key="2">
    <source>
        <dbReference type="Pfam" id="PF02470"/>
    </source>
</evidence>
<accession>A0A4S8K0T8</accession>
<dbReference type="GO" id="GO:0009706">
    <property type="term" value="C:chloroplast inner membrane"/>
    <property type="evidence" value="ECO:0007669"/>
    <property type="project" value="TreeGrafter"/>
</dbReference>
<evidence type="ECO:0000313" key="3">
    <source>
        <dbReference type="EMBL" id="THU68306.1"/>
    </source>
</evidence>
<dbReference type="InterPro" id="IPR003399">
    <property type="entry name" value="Mce/MlaD"/>
</dbReference>
<sequence length="376" mass="40813">MIASANSLLSLPLPPPPTSFLPSVGNSPNFSRATRRFLRIKAASASSDESRSPSAKGKSPLAAVLEVPKTLWRQTMQPLGDFGFGWRSVWEGGVGLFIVSGAALFALAMVWLRGIQLRSRFRKYQVVFEFSQACGICVGTPVRIRGVNVGSVVRVDSTLRSIDAIAEVDDDKIIVPRNSLVEVNQSGLLMETLIDITPRDPLPEPSAGPLDPDCAEQGLIVCDKEKIRGQQGVSLDALVGVFTRLGQEMDEIGISRSYRLAEKVASVVEEAQPLLAKVEGLAESIQPLLAEVRDSSLLQDVESLTKSLAEATEGLRKVQSAILTPENVDLIRQSVYTLIFTLKNIESISSDISGFTGDETTRRNLKLLIKSLSRLL</sequence>
<dbReference type="GO" id="GO:0005319">
    <property type="term" value="F:lipid transporter activity"/>
    <property type="evidence" value="ECO:0007669"/>
    <property type="project" value="TreeGrafter"/>
</dbReference>
<keyword evidence="1" id="KW-0472">Membrane</keyword>
<organism evidence="3 4">
    <name type="scientific">Musa balbisiana</name>
    <name type="common">Banana</name>
    <dbReference type="NCBI Taxonomy" id="52838"/>
    <lineage>
        <taxon>Eukaryota</taxon>
        <taxon>Viridiplantae</taxon>
        <taxon>Streptophyta</taxon>
        <taxon>Embryophyta</taxon>
        <taxon>Tracheophyta</taxon>
        <taxon>Spermatophyta</taxon>
        <taxon>Magnoliopsida</taxon>
        <taxon>Liliopsida</taxon>
        <taxon>Zingiberales</taxon>
        <taxon>Musaceae</taxon>
        <taxon>Musa</taxon>
    </lineage>
</organism>
<evidence type="ECO:0000256" key="1">
    <source>
        <dbReference type="SAM" id="Phobius"/>
    </source>
</evidence>
<evidence type="ECO:0000313" key="4">
    <source>
        <dbReference type="Proteomes" id="UP000317650"/>
    </source>
</evidence>
<comment type="caution">
    <text evidence="3">The sequence shown here is derived from an EMBL/GenBank/DDBJ whole genome shotgun (WGS) entry which is preliminary data.</text>
</comment>
<dbReference type="PANTHER" id="PTHR34675:SF1">
    <property type="entry name" value="PROTEIN TRIGALACTOSYLDIACYLGLYCEROL 2, CHLOROPLASTIC"/>
    <property type="match status" value="1"/>
</dbReference>
<proteinExistence type="predicted"/>
<dbReference type="Proteomes" id="UP000317650">
    <property type="component" value="Chromosome 8"/>
</dbReference>
<feature type="domain" description="Mce/MlaD" evidence="2">
    <location>
        <begin position="122"/>
        <end position="198"/>
    </location>
</feature>
<reference evidence="3 4" key="1">
    <citation type="journal article" date="2019" name="Nat. Plants">
        <title>Genome sequencing of Musa balbisiana reveals subgenome evolution and function divergence in polyploid bananas.</title>
        <authorList>
            <person name="Yao X."/>
        </authorList>
    </citation>
    <scope>NUCLEOTIDE SEQUENCE [LARGE SCALE GENOMIC DNA]</scope>
    <source>
        <strain evidence="4">cv. DH-PKW</strain>
        <tissue evidence="3">Leaves</tissue>
    </source>
</reference>
<dbReference type="GO" id="GO:0005543">
    <property type="term" value="F:phospholipid binding"/>
    <property type="evidence" value="ECO:0007669"/>
    <property type="project" value="TreeGrafter"/>
</dbReference>